<protein>
    <submittedName>
        <fullName evidence="3">Peptidoglycan/LPS O-acetylase OafA/YrhL</fullName>
    </submittedName>
</protein>
<accession>A0ABV2JN78</accession>
<feature type="transmembrane region" description="Helical" evidence="1">
    <location>
        <begin position="7"/>
        <end position="23"/>
    </location>
</feature>
<evidence type="ECO:0000259" key="2">
    <source>
        <dbReference type="Pfam" id="PF01757"/>
    </source>
</evidence>
<feature type="transmembrane region" description="Helical" evidence="1">
    <location>
        <begin position="134"/>
        <end position="154"/>
    </location>
</feature>
<evidence type="ECO:0000256" key="1">
    <source>
        <dbReference type="SAM" id="Phobius"/>
    </source>
</evidence>
<dbReference type="EMBL" id="JBEPMK010000011">
    <property type="protein sequence ID" value="MET3645370.1"/>
    <property type="molecule type" value="Genomic_DNA"/>
</dbReference>
<dbReference type="Pfam" id="PF01757">
    <property type="entry name" value="Acyl_transf_3"/>
    <property type="match status" value="1"/>
</dbReference>
<keyword evidence="1" id="KW-0472">Membrane</keyword>
<dbReference type="PANTHER" id="PTHR23028">
    <property type="entry name" value="ACETYLTRANSFERASE"/>
    <property type="match status" value="1"/>
</dbReference>
<keyword evidence="1" id="KW-0812">Transmembrane</keyword>
<feature type="transmembrane region" description="Helical" evidence="1">
    <location>
        <begin position="326"/>
        <end position="346"/>
    </location>
</feature>
<feature type="transmembrane region" description="Helical" evidence="1">
    <location>
        <begin position="166"/>
        <end position="188"/>
    </location>
</feature>
<dbReference type="InterPro" id="IPR050879">
    <property type="entry name" value="Acyltransferase_3"/>
</dbReference>
<reference evidence="3 4" key="1">
    <citation type="submission" date="2024-06" db="EMBL/GenBank/DDBJ databases">
        <title>Genomic Encyclopedia of Type Strains, Phase IV (KMG-IV): sequencing the most valuable type-strain genomes for metagenomic binning, comparative biology and taxonomic classification.</title>
        <authorList>
            <person name="Goeker M."/>
        </authorList>
    </citation>
    <scope>NUCLEOTIDE SEQUENCE [LARGE SCALE GENOMIC DNA]</scope>
    <source>
        <strain evidence="3 4">DSM 15349</strain>
    </source>
</reference>
<keyword evidence="1" id="KW-1133">Transmembrane helix</keyword>
<dbReference type="PANTHER" id="PTHR23028:SF53">
    <property type="entry name" value="ACYL_TRANSF_3 DOMAIN-CONTAINING PROTEIN"/>
    <property type="match status" value="1"/>
</dbReference>
<feature type="transmembrane region" description="Helical" evidence="1">
    <location>
        <begin position="70"/>
        <end position="90"/>
    </location>
</feature>
<dbReference type="RefSeq" id="WP_354281883.1">
    <property type="nucleotide sequence ID" value="NZ_JBEPMK010000011.1"/>
</dbReference>
<feature type="transmembrane region" description="Helical" evidence="1">
    <location>
        <begin position="263"/>
        <end position="284"/>
    </location>
</feature>
<feature type="transmembrane region" description="Helical" evidence="1">
    <location>
        <begin position="238"/>
        <end position="257"/>
    </location>
</feature>
<proteinExistence type="predicted"/>
<name>A0ABV2JN78_9STRE</name>
<feature type="transmembrane region" description="Helical" evidence="1">
    <location>
        <begin position="200"/>
        <end position="218"/>
    </location>
</feature>
<gene>
    <name evidence="3" type="ORF">ABID27_002035</name>
</gene>
<evidence type="ECO:0000313" key="3">
    <source>
        <dbReference type="EMBL" id="MET3645370.1"/>
    </source>
</evidence>
<feature type="transmembrane region" description="Helical" evidence="1">
    <location>
        <begin position="296"/>
        <end position="314"/>
    </location>
</feature>
<keyword evidence="4" id="KW-1185">Reference proteome</keyword>
<dbReference type="InterPro" id="IPR002656">
    <property type="entry name" value="Acyl_transf_3_dom"/>
</dbReference>
<organism evidence="3 4">
    <name type="scientific">Streptococcus gallinaceus</name>
    <dbReference type="NCBI Taxonomy" id="165758"/>
    <lineage>
        <taxon>Bacteria</taxon>
        <taxon>Bacillati</taxon>
        <taxon>Bacillota</taxon>
        <taxon>Bacilli</taxon>
        <taxon>Lactobacillales</taxon>
        <taxon>Streptococcaceae</taxon>
        <taxon>Streptococcus</taxon>
    </lineage>
</organism>
<feature type="domain" description="Acyltransferase 3" evidence="2">
    <location>
        <begin position="4"/>
        <end position="340"/>
    </location>
</feature>
<feature type="transmembrane region" description="Helical" evidence="1">
    <location>
        <begin position="29"/>
        <end position="50"/>
    </location>
</feature>
<sequence>MRIKWFSVVRIIGLVLVLLYHYFTKYFSGGFVGVDIFFTFSGYLITALFLDEFARNNHIDIIGFLRRRFYRILPPVILMVALSLPFTLLIRKDFVANIGQQIVAVFGFMTNYFEILTGGNYENQFIPHLFVHTWSLAVEVHFYVLWGLLVWWLSKHAKSQGQLRGMIFFLSSFIFLVCFLSMFVRSFLTDSFSTIYFSSWTHLFPFFVGSTFATLTGIQGTTKPFKRLIHTWPVKKTFYWAGGALTVLLLLTFFLKFENRSTYLFGFLFSSLATACLIFSARLLHEQLPDKEEPAIVTFLADTSYGVYLFHWPLYTIFSQATNNLVAVLLTAFFSLLFASLSFYILEPLLQGKEVQLFSVQISWEQLRLPASISGAIIALLGLWVIFTAPAIGAFETDLLTNSLKQADTQMQQTRTFADGKTASKYNVTEGTTVIGDSVTLRATSAISELLPNAIVDAAESRNTTQALEIVKTNIQNGTLMKNVVIATGVNVVNNYNEELDNIISTLPKGHSLIFVTPYDGNSATYEDPIAEKHYQYELELAKEYDFITIADWNATAKKHPEIWANSDNIHFGGDSPSIQAGAKLYVQTIQEGLNEAAKKPVKK</sequence>
<comment type="caution">
    <text evidence="3">The sequence shown here is derived from an EMBL/GenBank/DDBJ whole genome shotgun (WGS) entry which is preliminary data.</text>
</comment>
<feature type="transmembrane region" description="Helical" evidence="1">
    <location>
        <begin position="367"/>
        <end position="387"/>
    </location>
</feature>
<dbReference type="Proteomes" id="UP001549055">
    <property type="component" value="Unassembled WGS sequence"/>
</dbReference>
<evidence type="ECO:0000313" key="4">
    <source>
        <dbReference type="Proteomes" id="UP001549055"/>
    </source>
</evidence>